<proteinExistence type="inferred from homology"/>
<dbReference type="SUPFAM" id="SSF53383">
    <property type="entry name" value="PLP-dependent transferases"/>
    <property type="match status" value="1"/>
</dbReference>
<evidence type="ECO:0000313" key="4">
    <source>
        <dbReference type="Proteomes" id="UP000185062"/>
    </source>
</evidence>
<organism evidence="3 4">
    <name type="scientific">Nitrosomonas cryotolerans ATCC 49181</name>
    <dbReference type="NCBI Taxonomy" id="1131553"/>
    <lineage>
        <taxon>Bacteria</taxon>
        <taxon>Pseudomonadati</taxon>
        <taxon>Pseudomonadota</taxon>
        <taxon>Betaproteobacteria</taxon>
        <taxon>Nitrosomonadales</taxon>
        <taxon>Nitrosomonadaceae</taxon>
        <taxon>Nitrosomonas</taxon>
    </lineage>
</organism>
<reference evidence="3 4" key="1">
    <citation type="submission" date="2016-12" db="EMBL/GenBank/DDBJ databases">
        <authorList>
            <person name="Song W.-J."/>
            <person name="Kurnit D.M."/>
        </authorList>
    </citation>
    <scope>NUCLEOTIDE SEQUENCE [LARGE SCALE GENOMIC DNA]</scope>
    <source>
        <strain evidence="3 4">ATCC 49181</strain>
    </source>
</reference>
<dbReference type="Pfam" id="PF01041">
    <property type="entry name" value="DegT_DnrJ_EryC1"/>
    <property type="match status" value="1"/>
</dbReference>
<dbReference type="eggNOG" id="COG0399">
    <property type="taxonomic scope" value="Bacteria"/>
</dbReference>
<accession>A0A1N6G7C2</accession>
<dbReference type="GO" id="GO:0000271">
    <property type="term" value="P:polysaccharide biosynthetic process"/>
    <property type="evidence" value="ECO:0007669"/>
    <property type="project" value="TreeGrafter"/>
</dbReference>
<name>A0A1N6G7C2_9PROT</name>
<dbReference type="STRING" id="44575.SAMN05216419_100529"/>
<dbReference type="Gene3D" id="3.40.640.10">
    <property type="entry name" value="Type I PLP-dependent aspartate aminotransferase-like (Major domain)"/>
    <property type="match status" value="1"/>
</dbReference>
<evidence type="ECO:0000256" key="1">
    <source>
        <dbReference type="ARBA" id="ARBA00037999"/>
    </source>
</evidence>
<dbReference type="GO" id="GO:0008483">
    <property type="term" value="F:transaminase activity"/>
    <property type="evidence" value="ECO:0007669"/>
    <property type="project" value="TreeGrafter"/>
</dbReference>
<dbReference type="InterPro" id="IPR015424">
    <property type="entry name" value="PyrdxlP-dep_Trfase"/>
</dbReference>
<dbReference type="InterPro" id="IPR015422">
    <property type="entry name" value="PyrdxlP-dep_Trfase_small"/>
</dbReference>
<dbReference type="Proteomes" id="UP000185062">
    <property type="component" value="Unassembled WGS sequence"/>
</dbReference>
<dbReference type="InterPro" id="IPR015421">
    <property type="entry name" value="PyrdxlP-dep_Trfase_major"/>
</dbReference>
<dbReference type="GO" id="GO:0030170">
    <property type="term" value="F:pyridoxal phosphate binding"/>
    <property type="evidence" value="ECO:0007669"/>
    <property type="project" value="TreeGrafter"/>
</dbReference>
<comment type="similarity">
    <text evidence="1 2">Belongs to the DegT/DnrJ/EryC1 family.</text>
</comment>
<keyword evidence="4" id="KW-1185">Reference proteome</keyword>
<gene>
    <name evidence="3" type="ORF">SAMN02743940_0585</name>
</gene>
<evidence type="ECO:0000256" key="2">
    <source>
        <dbReference type="RuleBase" id="RU004508"/>
    </source>
</evidence>
<dbReference type="PANTHER" id="PTHR30244:SF34">
    <property type="entry name" value="DTDP-4-AMINO-4,6-DIDEOXYGALACTOSE TRANSAMINASE"/>
    <property type="match status" value="1"/>
</dbReference>
<sequence>MAYPKPKIPIQPVLSLESFNLNRDDGDVPSVLHARHAKFVTSGRIAIAMALQQMGIGKGDTVMLPAYHCPAMVEPVIWSGATPIFYKIHPDTSVDLNDVQGKLDASVKLLIVAHYFGFPQDLLKISDFCNQHALYLLEDCAHCFFGKYKNKPLGTYGDYAIASTMKFFPVYEGGCLVSDRHHINLSPLNSAGLGFEVKATLNTLEKSFEYGRMKWLQKILFAPMWLKDFIWKSVKRKASLGKVSIGPGASDGGFGFEAKWLGKQSAFFSRYLIKHVSRARIVSERRKNYIILQEALSGLPGCRPLFSGLPEDVIPQVFPLIVNEPEKIFPILKNAGVPIIRFGEFLWDGVDATVCSASVDLSRHLLQFPCHQELRAEEQAWMIAQIRKVFLSI</sequence>
<keyword evidence="2" id="KW-0663">Pyridoxal phosphate</keyword>
<evidence type="ECO:0000313" key="3">
    <source>
        <dbReference type="EMBL" id="SIO03413.1"/>
    </source>
</evidence>
<dbReference type="PANTHER" id="PTHR30244">
    <property type="entry name" value="TRANSAMINASE"/>
    <property type="match status" value="1"/>
</dbReference>
<dbReference type="InterPro" id="IPR000653">
    <property type="entry name" value="DegT/StrS_aminotransferase"/>
</dbReference>
<dbReference type="Gene3D" id="3.90.1150.10">
    <property type="entry name" value="Aspartate Aminotransferase, domain 1"/>
    <property type="match status" value="1"/>
</dbReference>
<dbReference type="EMBL" id="FSRO01000001">
    <property type="protein sequence ID" value="SIO03413.1"/>
    <property type="molecule type" value="Genomic_DNA"/>
</dbReference>
<dbReference type="AlphaFoldDB" id="A0A1N6G7C2"/>
<protein>
    <submittedName>
        <fullName evidence="3">dTDP-4-amino-4,6-dideoxygalactose transaminase</fullName>
    </submittedName>
</protein>
<dbReference type="RefSeq" id="WP_028460927.1">
    <property type="nucleotide sequence ID" value="NZ_FSRO01000001.1"/>
</dbReference>